<protein>
    <submittedName>
        <fullName evidence="2">Uncharacterized protein</fullName>
    </submittedName>
</protein>
<comment type="caution">
    <text evidence="2">The sequence shown here is derived from an EMBL/GenBank/DDBJ whole genome shotgun (WGS) entry which is preliminary data.</text>
</comment>
<evidence type="ECO:0000313" key="2">
    <source>
        <dbReference type="EMBL" id="KAL3125212.1"/>
    </source>
</evidence>
<name>A0ABD2MCF4_9BILA</name>
<sequence>MHVLQFGDRVPSSGHEFHIVIVLRVGQNSHNYGVLMGVSPLSLVNKMASSSDRLASTYDFPALLIPLRIISVSALLELMAKGFISHWSPQFCQKLNGFSHASLMVGCLSSSKFVTAFVRQTPLPNRVLCQLDLKWCRERGDKLGEGLGQLRRTTRLATLGGDAEGERVARLEKETKGGGADGVPFSRDDGDDDNDGEQKTLPNLFVLRRGGGGAGRCQNAGYPTFEDLIFEDPTFEDPTFEDPTFEDLTFEDPTFEDPTFEDPTFEDFPDI</sequence>
<accession>A0ABD2MCF4</accession>
<evidence type="ECO:0000313" key="3">
    <source>
        <dbReference type="Proteomes" id="UP001620626"/>
    </source>
</evidence>
<feature type="region of interest" description="Disordered" evidence="1">
    <location>
        <begin position="169"/>
        <end position="200"/>
    </location>
</feature>
<evidence type="ECO:0000256" key="1">
    <source>
        <dbReference type="SAM" id="MobiDB-lite"/>
    </source>
</evidence>
<dbReference type="EMBL" id="JBICBT010000044">
    <property type="protein sequence ID" value="KAL3125212.1"/>
    <property type="molecule type" value="Genomic_DNA"/>
</dbReference>
<keyword evidence="3" id="KW-1185">Reference proteome</keyword>
<organism evidence="2 3">
    <name type="scientific">Heterodera trifolii</name>
    <dbReference type="NCBI Taxonomy" id="157864"/>
    <lineage>
        <taxon>Eukaryota</taxon>
        <taxon>Metazoa</taxon>
        <taxon>Ecdysozoa</taxon>
        <taxon>Nematoda</taxon>
        <taxon>Chromadorea</taxon>
        <taxon>Rhabditida</taxon>
        <taxon>Tylenchina</taxon>
        <taxon>Tylenchomorpha</taxon>
        <taxon>Tylenchoidea</taxon>
        <taxon>Heteroderidae</taxon>
        <taxon>Heteroderinae</taxon>
        <taxon>Heterodera</taxon>
    </lineage>
</organism>
<reference evidence="2 3" key="1">
    <citation type="submission" date="2024-10" db="EMBL/GenBank/DDBJ databases">
        <authorList>
            <person name="Kim D."/>
        </authorList>
    </citation>
    <scope>NUCLEOTIDE SEQUENCE [LARGE SCALE GENOMIC DNA]</scope>
    <source>
        <strain evidence="2">BH-2024</strain>
    </source>
</reference>
<feature type="region of interest" description="Disordered" evidence="1">
    <location>
        <begin position="250"/>
        <end position="271"/>
    </location>
</feature>
<proteinExistence type="predicted"/>
<dbReference type="Proteomes" id="UP001620626">
    <property type="component" value="Unassembled WGS sequence"/>
</dbReference>
<gene>
    <name evidence="2" type="ORF">niasHT_004244</name>
</gene>
<dbReference type="AlphaFoldDB" id="A0ABD2MCF4"/>